<comment type="caution">
    <text evidence="2">The sequence shown here is derived from an EMBL/GenBank/DDBJ whole genome shotgun (WGS) entry which is preliminary data.</text>
</comment>
<keyword evidence="1" id="KW-0732">Signal</keyword>
<evidence type="ECO:0000313" key="3">
    <source>
        <dbReference type="Proteomes" id="UP001204851"/>
    </source>
</evidence>
<dbReference type="Proteomes" id="UP001204851">
    <property type="component" value="Unassembled WGS sequence"/>
</dbReference>
<name>A0ABT1BPH9_9BURK</name>
<dbReference type="EMBL" id="JAMXMC010000009">
    <property type="protein sequence ID" value="MCO5978130.1"/>
    <property type="molecule type" value="Genomic_DNA"/>
</dbReference>
<evidence type="ECO:0000256" key="1">
    <source>
        <dbReference type="SAM" id="SignalP"/>
    </source>
</evidence>
<keyword evidence="3" id="KW-1185">Reference proteome</keyword>
<sequence length="161" mass="16230">MGRTPLLLRNGLSTALLLTLVGVSRAAPLALDDAALSEVRGAGFGVGVHLELNSSLLQGATPMPNLAAAFGDAAQPSYLVMYGVGGIMDLYAVTLNAVTASDGTSQLALGLPSFVGFDDFGVRAISVQSDPTAPLNTAASLGGITLNGSGAMTGRVLLWAR</sequence>
<evidence type="ECO:0000313" key="2">
    <source>
        <dbReference type="EMBL" id="MCO5978130.1"/>
    </source>
</evidence>
<evidence type="ECO:0008006" key="4">
    <source>
        <dbReference type="Google" id="ProtNLM"/>
    </source>
</evidence>
<accession>A0ABT1BPH9</accession>
<reference evidence="2 3" key="1">
    <citation type="submission" date="2022-06" db="EMBL/GenBank/DDBJ databases">
        <title>Ideonella sp. NS12-5 Genome sequencing and assembly.</title>
        <authorList>
            <person name="Jung Y."/>
        </authorList>
    </citation>
    <scope>NUCLEOTIDE SEQUENCE [LARGE SCALE GENOMIC DNA]</scope>
    <source>
        <strain evidence="2 3">NS12-5</strain>
    </source>
</reference>
<gene>
    <name evidence="2" type="ORF">M0L44_15635</name>
</gene>
<protein>
    <recommendedName>
        <fullName evidence="4">DUF4402 domain-containing protein</fullName>
    </recommendedName>
</protein>
<organism evidence="2 3">
    <name type="scientific">Ideonella oryzae</name>
    <dbReference type="NCBI Taxonomy" id="2937441"/>
    <lineage>
        <taxon>Bacteria</taxon>
        <taxon>Pseudomonadati</taxon>
        <taxon>Pseudomonadota</taxon>
        <taxon>Betaproteobacteria</taxon>
        <taxon>Burkholderiales</taxon>
        <taxon>Sphaerotilaceae</taxon>
        <taxon>Ideonella</taxon>
    </lineage>
</organism>
<feature type="signal peptide" evidence="1">
    <location>
        <begin position="1"/>
        <end position="26"/>
    </location>
</feature>
<dbReference type="RefSeq" id="WP_252770743.1">
    <property type="nucleotide sequence ID" value="NZ_JAMXMC010000009.1"/>
</dbReference>
<proteinExistence type="predicted"/>
<feature type="chain" id="PRO_5047254122" description="DUF4402 domain-containing protein" evidence="1">
    <location>
        <begin position="27"/>
        <end position="161"/>
    </location>
</feature>